<dbReference type="InterPro" id="IPR011042">
    <property type="entry name" value="6-blade_b-propeller_TolB-like"/>
</dbReference>
<dbReference type="HOGENOM" id="CLU_036110_3_1_0"/>
<dbReference type="STRING" id="1499966.U14_01691"/>
<keyword evidence="6" id="KW-1185">Reference proteome</keyword>
<evidence type="ECO:0000313" key="6">
    <source>
        <dbReference type="Proteomes" id="UP000030700"/>
    </source>
</evidence>
<dbReference type="PRINTS" id="PR01790">
    <property type="entry name" value="SMP30FAMILY"/>
</dbReference>
<evidence type="ECO:0000313" key="5">
    <source>
        <dbReference type="EMBL" id="GAK50460.1"/>
    </source>
</evidence>
<dbReference type="InterPro" id="IPR013658">
    <property type="entry name" value="SGL"/>
</dbReference>
<reference evidence="5" key="1">
    <citation type="journal article" date="2015" name="PeerJ">
        <title>First genomic representation of candidate bacterial phylum KSB3 points to enhanced environmental sensing as a trigger of wastewater bulking.</title>
        <authorList>
            <person name="Sekiguchi Y."/>
            <person name="Ohashi A."/>
            <person name="Parks D.H."/>
            <person name="Yamauchi T."/>
            <person name="Tyson G.W."/>
            <person name="Hugenholtz P."/>
        </authorList>
    </citation>
    <scope>NUCLEOTIDE SEQUENCE [LARGE SCALE GENOMIC DNA]</scope>
</reference>
<dbReference type="SUPFAM" id="SSF63829">
    <property type="entry name" value="Calcium-dependent phosphotriesterase"/>
    <property type="match status" value="1"/>
</dbReference>
<feature type="binding site" evidence="3">
    <location>
        <position position="16"/>
    </location>
    <ligand>
        <name>a divalent metal cation</name>
        <dbReference type="ChEBI" id="CHEBI:60240"/>
    </ligand>
</feature>
<organism evidence="5">
    <name type="scientific">Candidatus Moduliflexus flocculans</name>
    <dbReference type="NCBI Taxonomy" id="1499966"/>
    <lineage>
        <taxon>Bacteria</taxon>
        <taxon>Candidatus Moduliflexota</taxon>
        <taxon>Candidatus Moduliflexia</taxon>
        <taxon>Candidatus Moduliflexales</taxon>
        <taxon>Candidatus Moduliflexaceae</taxon>
    </lineage>
</organism>
<sequence length="291" mass="32103">MNTVEHFLTVHNEMGETPIWVPEEQAVYWVDAAQKLIYRCDTATGEQQAFRPDVPVRGLCRRASGGWLLIADTGLAFWNAQTNQSQFILNPCAELSDIQVNDGAIDRQGRLLVGSYNPQNLSAADGSLYRLDPDLSIHVLDTGLVLANGIGISPDGQTIYVAEMFANHITAYDYDPTSGTVSRRRVFVCIPPDHGYPDGVTVDSDGFVWTAHWGGWRVTRYDPDGQLERTIQLPVEIVTCIGFGGTQLDELYITTAWYSLNTQQRQEQPLAGDLFRSNAAVQGISESGFSG</sequence>
<accession>A0A0S6VX61</accession>
<gene>
    <name evidence="5" type="ORF">U14_01691</name>
</gene>
<comment type="cofactor">
    <cofactor evidence="3">
        <name>Zn(2+)</name>
        <dbReference type="ChEBI" id="CHEBI:29105"/>
    </cofactor>
    <text evidence="3">Binds 1 divalent metal cation per subunit.</text>
</comment>
<protein>
    <submittedName>
        <fullName evidence="5">SMP-30/Gluconolaconase/LRE domain protein</fullName>
    </submittedName>
</protein>
<dbReference type="GO" id="GO:0004341">
    <property type="term" value="F:gluconolactonase activity"/>
    <property type="evidence" value="ECO:0007669"/>
    <property type="project" value="TreeGrafter"/>
</dbReference>
<feature type="domain" description="SMP-30/Gluconolactonase/LRE-like region" evidence="4">
    <location>
        <begin position="14"/>
        <end position="256"/>
    </location>
</feature>
<proteinExistence type="inferred from homology"/>
<dbReference type="PANTHER" id="PTHR10907:SF47">
    <property type="entry name" value="REGUCALCIN"/>
    <property type="match status" value="1"/>
</dbReference>
<dbReference type="AlphaFoldDB" id="A0A0S6VX61"/>
<comment type="similarity">
    <text evidence="1">Belongs to the SMP-30/CGR1 family.</text>
</comment>
<dbReference type="EMBL" id="DF820456">
    <property type="protein sequence ID" value="GAK50460.1"/>
    <property type="molecule type" value="Genomic_DNA"/>
</dbReference>
<dbReference type="Gene3D" id="2.120.10.30">
    <property type="entry name" value="TolB, C-terminal domain"/>
    <property type="match status" value="1"/>
</dbReference>
<name>A0A0S6VX61_9BACT</name>
<keyword evidence="3" id="KW-0479">Metal-binding</keyword>
<feature type="binding site" evidence="3">
    <location>
        <position position="148"/>
    </location>
    <ligand>
        <name>a divalent metal cation</name>
        <dbReference type="ChEBI" id="CHEBI:60240"/>
    </ligand>
</feature>
<dbReference type="InterPro" id="IPR005511">
    <property type="entry name" value="SMP-30"/>
</dbReference>
<dbReference type="GO" id="GO:0019853">
    <property type="term" value="P:L-ascorbic acid biosynthetic process"/>
    <property type="evidence" value="ECO:0007669"/>
    <property type="project" value="TreeGrafter"/>
</dbReference>
<dbReference type="PANTHER" id="PTHR10907">
    <property type="entry name" value="REGUCALCIN"/>
    <property type="match status" value="1"/>
</dbReference>
<keyword evidence="3" id="KW-0862">Zinc</keyword>
<feature type="binding site" evidence="3">
    <location>
        <position position="101"/>
    </location>
    <ligand>
        <name>substrate</name>
    </ligand>
</feature>
<evidence type="ECO:0000256" key="1">
    <source>
        <dbReference type="ARBA" id="ARBA00008853"/>
    </source>
</evidence>
<dbReference type="GO" id="GO:0005509">
    <property type="term" value="F:calcium ion binding"/>
    <property type="evidence" value="ECO:0007669"/>
    <property type="project" value="TreeGrafter"/>
</dbReference>
<evidence type="ECO:0000259" key="4">
    <source>
        <dbReference type="Pfam" id="PF08450"/>
    </source>
</evidence>
<feature type="binding site" evidence="3">
    <location>
        <position position="198"/>
    </location>
    <ligand>
        <name>a divalent metal cation</name>
        <dbReference type="ChEBI" id="CHEBI:60240"/>
    </ligand>
</feature>
<feature type="active site" description="Proton donor/acceptor" evidence="2">
    <location>
        <position position="198"/>
    </location>
</feature>
<evidence type="ECO:0000256" key="2">
    <source>
        <dbReference type="PIRSR" id="PIRSR605511-1"/>
    </source>
</evidence>
<dbReference type="Proteomes" id="UP000030700">
    <property type="component" value="Unassembled WGS sequence"/>
</dbReference>
<dbReference type="Pfam" id="PF08450">
    <property type="entry name" value="SGL"/>
    <property type="match status" value="1"/>
</dbReference>
<evidence type="ECO:0000256" key="3">
    <source>
        <dbReference type="PIRSR" id="PIRSR605511-2"/>
    </source>
</evidence>